<name>A0AAU7VGC6_9CAUD</name>
<evidence type="ECO:0000313" key="1">
    <source>
        <dbReference type="EMBL" id="XBW75343.1"/>
    </source>
</evidence>
<protein>
    <submittedName>
        <fullName evidence="1">Uncharacterized protein</fullName>
    </submittedName>
</protein>
<proteinExistence type="predicted"/>
<accession>A0AAU7VGC6</accession>
<dbReference type="EMBL" id="PP882867">
    <property type="protein sequence ID" value="XBW75343.1"/>
    <property type="molecule type" value="Genomic_DNA"/>
</dbReference>
<organism evidence="1">
    <name type="scientific">Dinoroseobacter phage vB_DshS_R26L</name>
    <dbReference type="NCBI Taxonomy" id="3161158"/>
    <lineage>
        <taxon>Viruses</taxon>
        <taxon>Duplodnaviria</taxon>
        <taxon>Heunggongvirae</taxon>
        <taxon>Uroviricota</taxon>
        <taxon>Caudoviricetes</taxon>
        <taxon>Nanhaivirus</taxon>
    </lineage>
</organism>
<sequence length="79" mass="8916">MIMPEARLDVKKTLTERGTLKVKLAHYIDNLHTIKRDYGVPEGAKVQIEIPGGGDYSGMRLDADEVDVVVTWEKVQYVD</sequence>
<reference evidence="1" key="1">
    <citation type="submission" date="2024-06" db="EMBL/GenBank/DDBJ databases">
        <authorList>
            <person name="Lu L."/>
            <person name="Wei N."/>
            <person name="Zhang R."/>
        </authorList>
    </citation>
    <scope>NUCLEOTIDE SEQUENCE</scope>
</reference>
<gene>
    <name evidence="1" type="ORF">vBDshSR26L_28</name>
</gene>